<evidence type="ECO:0000313" key="1">
    <source>
        <dbReference type="EMBL" id="MBB3041410.1"/>
    </source>
</evidence>
<sequence length="43" mass="4098">MSNLTVLVAAVVVAAIGCGLGVAGAAKGASPPEGPGIERVHAW</sequence>
<proteinExistence type="predicted"/>
<keyword evidence="2" id="KW-1185">Reference proteome</keyword>
<accession>A0A7W4VTB1</accession>
<comment type="caution">
    <text evidence="1">The sequence shown here is derived from an EMBL/GenBank/DDBJ whole genome shotgun (WGS) entry which is preliminary data.</text>
</comment>
<protein>
    <submittedName>
        <fullName evidence="1">Uncharacterized protein</fullName>
    </submittedName>
</protein>
<evidence type="ECO:0000313" key="2">
    <source>
        <dbReference type="Proteomes" id="UP000589626"/>
    </source>
</evidence>
<gene>
    <name evidence="1" type="ORF">FHU40_001211</name>
</gene>
<dbReference type="RefSeq" id="WP_281374564.1">
    <property type="nucleotide sequence ID" value="NZ_JACHWR010000001.1"/>
</dbReference>
<dbReference type="Proteomes" id="UP000589626">
    <property type="component" value="Unassembled WGS sequence"/>
</dbReference>
<name>A0A7W4VTB1_9ACTN</name>
<dbReference type="EMBL" id="JACHWR010000001">
    <property type="protein sequence ID" value="MBB3041410.1"/>
    <property type="molecule type" value="Genomic_DNA"/>
</dbReference>
<organism evidence="1 2">
    <name type="scientific">Nocardioides soli</name>
    <dbReference type="NCBI Taxonomy" id="1036020"/>
    <lineage>
        <taxon>Bacteria</taxon>
        <taxon>Bacillati</taxon>
        <taxon>Actinomycetota</taxon>
        <taxon>Actinomycetes</taxon>
        <taxon>Propionibacteriales</taxon>
        <taxon>Nocardioidaceae</taxon>
        <taxon>Nocardioides</taxon>
    </lineage>
</organism>
<reference evidence="1 2" key="1">
    <citation type="submission" date="2020-08" db="EMBL/GenBank/DDBJ databases">
        <title>Sequencing the genomes of 1000 actinobacteria strains.</title>
        <authorList>
            <person name="Klenk H.-P."/>
        </authorList>
    </citation>
    <scope>NUCLEOTIDE SEQUENCE [LARGE SCALE GENOMIC DNA]</scope>
    <source>
        <strain evidence="1 2">DSM 105498</strain>
    </source>
</reference>
<dbReference type="AlphaFoldDB" id="A0A7W4VTB1"/>